<feature type="compositionally biased region" description="Low complexity" evidence="1">
    <location>
        <begin position="75"/>
        <end position="125"/>
    </location>
</feature>
<dbReference type="AlphaFoldDB" id="W2S110"/>
<dbReference type="HOGENOM" id="CLU_813853_0_0_1"/>
<organism evidence="2 3">
    <name type="scientific">Cyphellophora europaea (strain CBS 101466)</name>
    <name type="common">Phialophora europaea</name>
    <dbReference type="NCBI Taxonomy" id="1220924"/>
    <lineage>
        <taxon>Eukaryota</taxon>
        <taxon>Fungi</taxon>
        <taxon>Dikarya</taxon>
        <taxon>Ascomycota</taxon>
        <taxon>Pezizomycotina</taxon>
        <taxon>Eurotiomycetes</taxon>
        <taxon>Chaetothyriomycetidae</taxon>
        <taxon>Chaetothyriales</taxon>
        <taxon>Cyphellophoraceae</taxon>
        <taxon>Cyphellophora</taxon>
    </lineage>
</organism>
<evidence type="ECO:0000313" key="2">
    <source>
        <dbReference type="EMBL" id="ETN41659.1"/>
    </source>
</evidence>
<reference evidence="2 3" key="1">
    <citation type="submission" date="2013-03" db="EMBL/GenBank/DDBJ databases">
        <title>The Genome Sequence of Phialophora europaea CBS 101466.</title>
        <authorList>
            <consortium name="The Broad Institute Genomics Platform"/>
            <person name="Cuomo C."/>
            <person name="de Hoog S."/>
            <person name="Gorbushina A."/>
            <person name="Walker B."/>
            <person name="Young S.K."/>
            <person name="Zeng Q."/>
            <person name="Gargeya S."/>
            <person name="Fitzgerald M."/>
            <person name="Haas B."/>
            <person name="Abouelleil A."/>
            <person name="Allen A.W."/>
            <person name="Alvarado L."/>
            <person name="Arachchi H.M."/>
            <person name="Berlin A.M."/>
            <person name="Chapman S.B."/>
            <person name="Gainer-Dewar J."/>
            <person name="Goldberg J."/>
            <person name="Griggs A."/>
            <person name="Gujja S."/>
            <person name="Hansen M."/>
            <person name="Howarth C."/>
            <person name="Imamovic A."/>
            <person name="Ireland A."/>
            <person name="Larimer J."/>
            <person name="McCowan C."/>
            <person name="Murphy C."/>
            <person name="Pearson M."/>
            <person name="Poon T.W."/>
            <person name="Priest M."/>
            <person name="Roberts A."/>
            <person name="Saif S."/>
            <person name="Shea T."/>
            <person name="Sisk P."/>
            <person name="Sykes S."/>
            <person name="Wortman J."/>
            <person name="Nusbaum C."/>
            <person name="Birren B."/>
        </authorList>
    </citation>
    <scope>NUCLEOTIDE SEQUENCE [LARGE SCALE GENOMIC DNA]</scope>
    <source>
        <strain evidence="2 3">CBS 101466</strain>
    </source>
</reference>
<dbReference type="GeneID" id="19970934"/>
<evidence type="ECO:0000313" key="3">
    <source>
        <dbReference type="Proteomes" id="UP000030752"/>
    </source>
</evidence>
<name>W2S110_CYPE1</name>
<dbReference type="EMBL" id="KB822719">
    <property type="protein sequence ID" value="ETN41659.1"/>
    <property type="molecule type" value="Genomic_DNA"/>
</dbReference>
<dbReference type="RefSeq" id="XP_008716168.1">
    <property type="nucleotide sequence ID" value="XM_008717946.1"/>
</dbReference>
<dbReference type="OrthoDB" id="10687558at2759"/>
<gene>
    <name evidence="2" type="ORF">HMPREF1541_03595</name>
</gene>
<feature type="region of interest" description="Disordered" evidence="1">
    <location>
        <begin position="75"/>
        <end position="131"/>
    </location>
</feature>
<protein>
    <submittedName>
        <fullName evidence="2">Uncharacterized protein</fullName>
    </submittedName>
</protein>
<sequence>MITILSQIYEEDCTSTCYTTSGCSDSNSATRSTNACTYSPYWNDPAIESSLSSLLAQFPFTFPEAVNITTTSTRTTGNILSSTSRSQSTSTSKSSSTFKSTGISTAKSSSTSKTTSSQASASKTSTELDVPPKATPTLLLAAKRKRCHNEGPEENYIPPFPYKRRDTVFCAADQTPKSGFGLFKWDAIDTEKLKQVCESLVNRKIVLKYEAFYLHSDRYGFDNGECYKRKGKGLADGNNLRVLFRVTKDKRGCSGEGTSDSCRLSDDPYCEKDFSFADYGVDKCVQNFQKLNKCKGNTWDDKSEYDTAGGTYYYDCVSWTVVAMNAVRTPPDTDDPLPEDP</sequence>
<dbReference type="InParanoid" id="W2S110"/>
<proteinExistence type="predicted"/>
<dbReference type="VEuPathDB" id="FungiDB:HMPREF1541_03595"/>
<evidence type="ECO:0000256" key="1">
    <source>
        <dbReference type="SAM" id="MobiDB-lite"/>
    </source>
</evidence>
<dbReference type="Proteomes" id="UP000030752">
    <property type="component" value="Unassembled WGS sequence"/>
</dbReference>
<dbReference type="STRING" id="1220924.W2S110"/>
<accession>W2S110</accession>
<keyword evidence="3" id="KW-1185">Reference proteome</keyword>